<dbReference type="InterPro" id="IPR012340">
    <property type="entry name" value="NA-bd_OB-fold"/>
</dbReference>
<organism evidence="7 8">
    <name type="scientific">Candidatus Yanofskybacteria bacterium RIFCSPHIGHO2_01_FULL_44_17</name>
    <dbReference type="NCBI Taxonomy" id="1802668"/>
    <lineage>
        <taxon>Bacteria</taxon>
        <taxon>Candidatus Yanofskyibacteriota</taxon>
    </lineage>
</organism>
<feature type="domain" description="S1-like" evidence="6">
    <location>
        <begin position="1"/>
        <end position="69"/>
    </location>
</feature>
<evidence type="ECO:0000313" key="8">
    <source>
        <dbReference type="Proteomes" id="UP000177507"/>
    </source>
</evidence>
<dbReference type="GO" id="GO:0005829">
    <property type="term" value="C:cytosol"/>
    <property type="evidence" value="ECO:0007669"/>
    <property type="project" value="TreeGrafter"/>
</dbReference>
<dbReference type="CDD" id="cd04451">
    <property type="entry name" value="S1_IF1"/>
    <property type="match status" value="1"/>
</dbReference>
<dbReference type="STRING" id="1802668.A2831_03515"/>
<keyword evidence="2 5" id="KW-0396">Initiation factor</keyword>
<evidence type="ECO:0000256" key="1">
    <source>
        <dbReference type="ARBA" id="ARBA00010939"/>
    </source>
</evidence>
<dbReference type="GO" id="GO:0003723">
    <property type="term" value="F:RNA binding"/>
    <property type="evidence" value="ECO:0007669"/>
    <property type="project" value="InterPro"/>
</dbReference>
<evidence type="ECO:0000259" key="6">
    <source>
        <dbReference type="PROSITE" id="PS50832"/>
    </source>
</evidence>
<dbReference type="GO" id="GO:0043022">
    <property type="term" value="F:ribosome binding"/>
    <property type="evidence" value="ECO:0007669"/>
    <property type="project" value="TreeGrafter"/>
</dbReference>
<dbReference type="SUPFAM" id="SSF50249">
    <property type="entry name" value="Nucleic acid-binding proteins"/>
    <property type="match status" value="1"/>
</dbReference>
<accession>A0A1F8EXI6</accession>
<dbReference type="EMBL" id="MGJI01000007">
    <property type="protein sequence ID" value="OGN05585.1"/>
    <property type="molecule type" value="Genomic_DNA"/>
</dbReference>
<name>A0A1F8EXI6_9BACT</name>
<dbReference type="InterPro" id="IPR004368">
    <property type="entry name" value="TIF_IF1"/>
</dbReference>
<dbReference type="PANTHER" id="PTHR33370:SF1">
    <property type="entry name" value="TRANSLATION INITIATION FACTOR IF-1, CHLOROPLASTIC"/>
    <property type="match status" value="1"/>
</dbReference>
<dbReference type="Gene3D" id="2.40.50.140">
    <property type="entry name" value="Nucleic acid-binding proteins"/>
    <property type="match status" value="1"/>
</dbReference>
<keyword evidence="3 5" id="KW-0648">Protein biosynthesis</keyword>
<dbReference type="PANTHER" id="PTHR33370">
    <property type="entry name" value="TRANSLATION INITIATION FACTOR IF-1, CHLOROPLASTIC"/>
    <property type="match status" value="1"/>
</dbReference>
<reference evidence="7 8" key="1">
    <citation type="journal article" date="2016" name="Nat. Commun.">
        <title>Thousands of microbial genomes shed light on interconnected biogeochemical processes in an aquifer system.</title>
        <authorList>
            <person name="Anantharaman K."/>
            <person name="Brown C.T."/>
            <person name="Hug L.A."/>
            <person name="Sharon I."/>
            <person name="Castelle C.J."/>
            <person name="Probst A.J."/>
            <person name="Thomas B.C."/>
            <person name="Singh A."/>
            <person name="Wilkins M.J."/>
            <person name="Karaoz U."/>
            <person name="Brodie E.L."/>
            <person name="Williams K.H."/>
            <person name="Hubbard S.S."/>
            <person name="Banfield J.F."/>
        </authorList>
    </citation>
    <scope>NUCLEOTIDE SEQUENCE [LARGE SCALE GENOMIC DNA]</scope>
</reference>
<dbReference type="Proteomes" id="UP000177507">
    <property type="component" value="Unassembled WGS sequence"/>
</dbReference>
<comment type="similarity">
    <text evidence="1">Belongs to the IF-1 family.</text>
</comment>
<evidence type="ECO:0000313" key="7">
    <source>
        <dbReference type="EMBL" id="OGN05585.1"/>
    </source>
</evidence>
<comment type="caution">
    <text evidence="7">The sequence shown here is derived from an EMBL/GenBank/DDBJ whole genome shotgun (WGS) entry which is preliminary data.</text>
</comment>
<evidence type="ECO:0000256" key="2">
    <source>
        <dbReference type="ARBA" id="ARBA00022540"/>
    </source>
</evidence>
<dbReference type="GO" id="GO:0003743">
    <property type="term" value="F:translation initiation factor activity"/>
    <property type="evidence" value="ECO:0007669"/>
    <property type="project" value="UniProtKB-UniRule"/>
</dbReference>
<dbReference type="NCBIfam" id="TIGR00008">
    <property type="entry name" value="infA"/>
    <property type="match status" value="1"/>
</dbReference>
<dbReference type="Pfam" id="PF01176">
    <property type="entry name" value="eIF-1a"/>
    <property type="match status" value="1"/>
</dbReference>
<sequence>MSDQKQKEDGTIIDALPDTKFKVKLNDGREILAYLAGKMRINYIKVMIGDKVTLELSPDGTKGRIIFRK</sequence>
<dbReference type="InterPro" id="IPR006196">
    <property type="entry name" value="RNA-binding_domain_S1_IF1"/>
</dbReference>
<evidence type="ECO:0000256" key="4">
    <source>
        <dbReference type="NCBIfam" id="TIGR00008"/>
    </source>
</evidence>
<evidence type="ECO:0000256" key="3">
    <source>
        <dbReference type="ARBA" id="ARBA00022917"/>
    </source>
</evidence>
<proteinExistence type="inferred from homology"/>
<protein>
    <recommendedName>
        <fullName evidence="4">Translation initiation factor IF-1</fullName>
    </recommendedName>
</protein>
<dbReference type="AlphaFoldDB" id="A0A1F8EXI6"/>
<dbReference type="PROSITE" id="PS50832">
    <property type="entry name" value="S1_IF1_TYPE"/>
    <property type="match status" value="1"/>
</dbReference>
<evidence type="ECO:0000256" key="5">
    <source>
        <dbReference type="PROSITE-ProRule" id="PRU00181"/>
    </source>
</evidence>
<gene>
    <name evidence="7" type="ORF">A2831_03515</name>
</gene>